<dbReference type="GO" id="GO:0030154">
    <property type="term" value="P:cell differentiation"/>
    <property type="evidence" value="ECO:0007669"/>
    <property type="project" value="UniProtKB-UniRule"/>
</dbReference>
<dbReference type="AlphaFoldDB" id="A0A8T0TZT8"/>
<dbReference type="PANTHER" id="PTHR33285">
    <property type="entry name" value="PHYTOSULFOKINES 3"/>
    <property type="match status" value="1"/>
</dbReference>
<keyword evidence="4 10" id="KW-0217">Developmental protein</keyword>
<evidence type="ECO:0000313" key="12">
    <source>
        <dbReference type="Proteomes" id="UP000823388"/>
    </source>
</evidence>
<comment type="PTM">
    <text evidence="10">PSK-alpha is produced by endopeptidase digestion. PSK-beta is produced from PSK-alpha by exopeptidase digestion.</text>
</comment>
<dbReference type="InterPro" id="IPR009438">
    <property type="entry name" value="Phytosulfokine"/>
</dbReference>
<keyword evidence="9 10" id="KW-0339">Growth factor</keyword>
<dbReference type="GO" id="GO:0008283">
    <property type="term" value="P:cell population proliferation"/>
    <property type="evidence" value="ECO:0007669"/>
    <property type="project" value="UniProtKB-UniRule"/>
</dbReference>
<organism evidence="11 12">
    <name type="scientific">Panicum virgatum</name>
    <name type="common">Blackwell switchgrass</name>
    <dbReference type="NCBI Taxonomy" id="38727"/>
    <lineage>
        <taxon>Eukaryota</taxon>
        <taxon>Viridiplantae</taxon>
        <taxon>Streptophyta</taxon>
        <taxon>Embryophyta</taxon>
        <taxon>Tracheophyta</taxon>
        <taxon>Spermatophyta</taxon>
        <taxon>Magnoliopsida</taxon>
        <taxon>Liliopsida</taxon>
        <taxon>Poales</taxon>
        <taxon>Poaceae</taxon>
        <taxon>PACMAD clade</taxon>
        <taxon>Panicoideae</taxon>
        <taxon>Panicodae</taxon>
        <taxon>Paniceae</taxon>
        <taxon>Panicinae</taxon>
        <taxon>Panicum</taxon>
        <taxon>Panicum sect. Hiantes</taxon>
    </lineage>
</organism>
<dbReference type="Proteomes" id="UP000823388">
    <property type="component" value="Chromosome 3N"/>
</dbReference>
<evidence type="ECO:0000256" key="9">
    <source>
        <dbReference type="ARBA" id="ARBA00023030"/>
    </source>
</evidence>
<comment type="subcellular location">
    <subcellularLocation>
        <location evidence="2 10">Secreted</location>
    </subcellularLocation>
</comment>
<dbReference type="PANTHER" id="PTHR33285:SF32">
    <property type="entry name" value="PHYTOSULFOKINES 5"/>
    <property type="match status" value="1"/>
</dbReference>
<name>A0A8T0TZT8_PANVG</name>
<dbReference type="EMBL" id="CM029042">
    <property type="protein sequence ID" value="KAG2614865.1"/>
    <property type="molecule type" value="Genomic_DNA"/>
</dbReference>
<dbReference type="OrthoDB" id="1914102at2759"/>
<proteinExistence type="inferred from homology"/>
<comment type="similarity">
    <text evidence="3 10">Belongs to the phytosulfokine family.</text>
</comment>
<evidence type="ECO:0000256" key="7">
    <source>
        <dbReference type="ARBA" id="ARBA00022729"/>
    </source>
</evidence>
<evidence type="ECO:0000256" key="6">
    <source>
        <dbReference type="ARBA" id="ARBA00022641"/>
    </source>
</evidence>
<accession>A0A8T0TZT8</accession>
<keyword evidence="8 10" id="KW-0221">Differentiation</keyword>
<dbReference type="GO" id="GO:0008083">
    <property type="term" value="F:growth factor activity"/>
    <property type="evidence" value="ECO:0007669"/>
    <property type="project" value="UniProtKB-UniRule"/>
</dbReference>
<sequence>MRRSSNTSAPLAAVVLLLFLFLMVCFFHRAAAARLLPAAVAPLVHQGVCAPAASTLGNGAKVAAVDNGLVVLQDGAAVTGGDELSSVSEARAEEMTMMGAEVAEEPATECEEGNDDCLQRRLLRDAHLDYIYTQHKGSKP</sequence>
<feature type="signal peptide" evidence="10">
    <location>
        <begin position="1"/>
        <end position="32"/>
    </location>
</feature>
<evidence type="ECO:0000256" key="4">
    <source>
        <dbReference type="ARBA" id="ARBA00022473"/>
    </source>
</evidence>
<evidence type="ECO:0000256" key="10">
    <source>
        <dbReference type="RuleBase" id="RU368031"/>
    </source>
</evidence>
<evidence type="ECO:0000256" key="3">
    <source>
        <dbReference type="ARBA" id="ARBA00010781"/>
    </source>
</evidence>
<comment type="caution">
    <text evidence="11">The sequence shown here is derived from an EMBL/GenBank/DDBJ whole genome shotgun (WGS) entry which is preliminary data.</text>
</comment>
<keyword evidence="6 10" id="KW-0765">Sulfation</keyword>
<comment type="function">
    <text evidence="1 10">Promotes plant cell differentiation, organogenesis and somatic embryogenesis as well as cell proliferation.</text>
</comment>
<dbReference type="Pfam" id="PF06404">
    <property type="entry name" value="PSK"/>
    <property type="match status" value="1"/>
</dbReference>
<evidence type="ECO:0000256" key="1">
    <source>
        <dbReference type="ARBA" id="ARBA00003158"/>
    </source>
</evidence>
<evidence type="ECO:0000256" key="5">
    <source>
        <dbReference type="ARBA" id="ARBA00022525"/>
    </source>
</evidence>
<feature type="chain" id="PRO_5035961049" description="Phytosulfokine" evidence="10">
    <location>
        <begin position="33"/>
        <end position="140"/>
    </location>
</feature>
<comment type="PTM">
    <text evidence="10">Sulfation is important for activity and for the binding to a putative membrane receptor.</text>
</comment>
<protein>
    <recommendedName>
        <fullName evidence="10">Phytosulfokine</fullName>
    </recommendedName>
    <component>
        <recommendedName>
            <fullName evidence="10">Phytosulfokine-alpha</fullName>
            <shortName evidence="10">PSK-alpha</shortName>
            <shortName evidence="10">Phytosulfokine-a</shortName>
        </recommendedName>
    </component>
    <component>
        <recommendedName>
            <fullName evidence="10">Phytosulfokine-beta</fullName>
            <shortName evidence="10">PSK-beta</shortName>
            <shortName evidence="10">Phytosulfokine-b</shortName>
        </recommendedName>
    </component>
</protein>
<reference evidence="11 12" key="1">
    <citation type="submission" date="2020-05" db="EMBL/GenBank/DDBJ databases">
        <title>WGS assembly of Panicum virgatum.</title>
        <authorList>
            <person name="Lovell J.T."/>
            <person name="Jenkins J."/>
            <person name="Shu S."/>
            <person name="Juenger T.E."/>
            <person name="Schmutz J."/>
        </authorList>
    </citation>
    <scope>NUCLEOTIDE SEQUENCE [LARGE SCALE GENOMIC DNA]</scope>
    <source>
        <strain evidence="12">cv. AP13</strain>
    </source>
</reference>
<keyword evidence="12" id="KW-1185">Reference proteome</keyword>
<dbReference type="GO" id="GO:0005576">
    <property type="term" value="C:extracellular region"/>
    <property type="evidence" value="ECO:0007669"/>
    <property type="project" value="UniProtKB-SubCell"/>
</dbReference>
<evidence type="ECO:0000313" key="11">
    <source>
        <dbReference type="EMBL" id="KAG2614865.1"/>
    </source>
</evidence>
<evidence type="ECO:0000256" key="2">
    <source>
        <dbReference type="ARBA" id="ARBA00004613"/>
    </source>
</evidence>
<evidence type="ECO:0000256" key="8">
    <source>
        <dbReference type="ARBA" id="ARBA00022782"/>
    </source>
</evidence>
<keyword evidence="5 10" id="KW-0964">Secreted</keyword>
<gene>
    <name evidence="11" type="ORF">PVAP13_3NG014300</name>
</gene>
<keyword evidence="7 10" id="KW-0732">Signal</keyword>